<dbReference type="AlphaFoldDB" id="A0ABD0YUU4"/>
<proteinExistence type="predicted"/>
<sequence length="417" mass="45524">MAPCITYDAHCPLLQLGVSHTAPTQFLMAACIRYDAHFPLLQLGVSHTVPTQFLTAVCITYDAHFPLLQLGVSHTAPTQFLMAPCITYDAHCPLLQLGVSHTAPTQFLMAACIRYDAHFPLLQLGVSHTVPTQFLMAPCITYDAHCPLLQLGVSHTAPTQFLMAACITYDPYDKFPLAECIIYDELVVGSFLSFKATVTEGSSDTGMGSGRSPGFGTSNTANSFRHNRCRRRLLPSVDASRVRTTCRIELWDSARESNIDGPRSSMHPGYGENLASAIVCVVLLKSNPSPFAAVSFSANQDISKELVFPRSPRGISTTRYVDTEGVYVSDEPFLHLNVTLSLAADEDADVSESGRIVSVLKRRLYVSRVPPHKRRGGYLGEGLIGRVMLASRLPAAIIAEIRCRPGHTLSRGTSQIR</sequence>
<protein>
    <submittedName>
        <fullName evidence="1">Uncharacterized protein</fullName>
    </submittedName>
</protein>
<dbReference type="EMBL" id="JBFDAA010000012">
    <property type="protein sequence ID" value="KAL1123563.1"/>
    <property type="molecule type" value="Genomic_DNA"/>
</dbReference>
<reference evidence="1 2" key="1">
    <citation type="submission" date="2024-07" db="EMBL/GenBank/DDBJ databases">
        <title>Chromosome-level genome assembly of the water stick insect Ranatra chinensis (Heteroptera: Nepidae).</title>
        <authorList>
            <person name="Liu X."/>
        </authorList>
    </citation>
    <scope>NUCLEOTIDE SEQUENCE [LARGE SCALE GENOMIC DNA]</scope>
    <source>
        <strain evidence="1">Cailab_2021Rc</strain>
        <tissue evidence="1">Muscle</tissue>
    </source>
</reference>
<keyword evidence="2" id="KW-1185">Reference proteome</keyword>
<organism evidence="1 2">
    <name type="scientific">Ranatra chinensis</name>
    <dbReference type="NCBI Taxonomy" id="642074"/>
    <lineage>
        <taxon>Eukaryota</taxon>
        <taxon>Metazoa</taxon>
        <taxon>Ecdysozoa</taxon>
        <taxon>Arthropoda</taxon>
        <taxon>Hexapoda</taxon>
        <taxon>Insecta</taxon>
        <taxon>Pterygota</taxon>
        <taxon>Neoptera</taxon>
        <taxon>Paraneoptera</taxon>
        <taxon>Hemiptera</taxon>
        <taxon>Heteroptera</taxon>
        <taxon>Panheteroptera</taxon>
        <taxon>Nepomorpha</taxon>
        <taxon>Nepidae</taxon>
        <taxon>Ranatrinae</taxon>
        <taxon>Ranatra</taxon>
    </lineage>
</organism>
<name>A0ABD0YUU4_9HEMI</name>
<gene>
    <name evidence="1" type="ORF">AAG570_002640</name>
</gene>
<dbReference type="Proteomes" id="UP001558652">
    <property type="component" value="Unassembled WGS sequence"/>
</dbReference>
<comment type="caution">
    <text evidence="1">The sequence shown here is derived from an EMBL/GenBank/DDBJ whole genome shotgun (WGS) entry which is preliminary data.</text>
</comment>
<accession>A0ABD0YUU4</accession>
<evidence type="ECO:0000313" key="1">
    <source>
        <dbReference type="EMBL" id="KAL1123563.1"/>
    </source>
</evidence>
<evidence type="ECO:0000313" key="2">
    <source>
        <dbReference type="Proteomes" id="UP001558652"/>
    </source>
</evidence>